<reference evidence="2 3" key="2">
    <citation type="submission" date="2018-03" db="EMBL/GenBank/DDBJ databases">
        <authorList>
            <person name="Keele B.F."/>
        </authorList>
    </citation>
    <scope>NUCLEOTIDE SEQUENCE [LARGE SCALE GENOMIC DNA]</scope>
    <source>
        <strain evidence="2 3">D13</strain>
    </source>
</reference>
<keyword evidence="3" id="KW-1185">Reference proteome</keyword>
<protein>
    <submittedName>
        <fullName evidence="2">Uncharacterized protein</fullName>
    </submittedName>
</protein>
<feature type="region of interest" description="Disordered" evidence="1">
    <location>
        <begin position="181"/>
        <end position="220"/>
    </location>
</feature>
<accession>A0A2P1PT57</accession>
<sequence>MALAGEPVNPAATPSESELPAMADESAPSETAGPPATNEPAAAVTAPVADTAAASDRLLAADVLEPSLLSGPGYQIEPAVALSGYMMQFTIKSDYGTWIAESRELVPVRIEEVEALRKLKQAGHDGAAMNAAKSKAYKTYKSLVRIVTRPIDTVKELPNGVERLIKRRVAEVKKAASRARDDVADELADDAPNHPGPFDAGRKPSPELSSKERNIQRGKKQGMRLVKRKVGFKDARTEIALHLGVDPYSDNPVLAAELDRMAWSATGSRKAFSLALGALGAATYGVLPELLRIDDTAWTLDEESLAENNRLRLNALGCDDALSRRLVRKSAFTPTLETAMIVGMEQLQIQSGCDELLELANTAKNQPEARFVVNGIRQLLSAPLPGKSGVPVGSCHLRHLGAGFGAECQGEIYVPVPVDQLSWDDDIAAFLDVETVRTQQRTILLLGTATPEARERLTSRGFAIIENSPLE</sequence>
<name>A0A2P1PT57_9GAMM</name>
<evidence type="ECO:0000313" key="3">
    <source>
        <dbReference type="Proteomes" id="UP000241074"/>
    </source>
</evidence>
<evidence type="ECO:0000256" key="1">
    <source>
        <dbReference type="SAM" id="MobiDB-lite"/>
    </source>
</evidence>
<evidence type="ECO:0000313" key="2">
    <source>
        <dbReference type="EMBL" id="AVP98024.1"/>
    </source>
</evidence>
<feature type="region of interest" description="Disordered" evidence="1">
    <location>
        <begin position="1"/>
        <end position="43"/>
    </location>
</feature>
<dbReference type="AlphaFoldDB" id="A0A2P1PT57"/>
<proteinExistence type="predicted"/>
<dbReference type="KEGG" id="xba:C7S18_12800"/>
<reference evidence="2 3" key="1">
    <citation type="submission" date="2018-03" db="EMBL/GenBank/DDBJ databases">
        <title>Ahniella affigens gen. nov., sp. nov., a gammaproteobacterium isolated from sandy soil near a stream.</title>
        <authorList>
            <person name="Ko Y."/>
            <person name="Kim J.-H."/>
        </authorList>
    </citation>
    <scope>NUCLEOTIDE SEQUENCE [LARGE SCALE GENOMIC DNA]</scope>
    <source>
        <strain evidence="2 3">D13</strain>
    </source>
</reference>
<gene>
    <name evidence="2" type="ORF">C7S18_12800</name>
</gene>
<dbReference type="Proteomes" id="UP000241074">
    <property type="component" value="Chromosome"/>
</dbReference>
<feature type="compositionally biased region" description="Basic and acidic residues" evidence="1">
    <location>
        <begin position="200"/>
        <end position="215"/>
    </location>
</feature>
<organism evidence="2 3">
    <name type="scientific">Ahniella affigens</name>
    <dbReference type="NCBI Taxonomy" id="2021234"/>
    <lineage>
        <taxon>Bacteria</taxon>
        <taxon>Pseudomonadati</taxon>
        <taxon>Pseudomonadota</taxon>
        <taxon>Gammaproteobacteria</taxon>
        <taxon>Lysobacterales</taxon>
        <taxon>Rhodanobacteraceae</taxon>
        <taxon>Ahniella</taxon>
    </lineage>
</organism>
<dbReference type="EMBL" id="CP027860">
    <property type="protein sequence ID" value="AVP98024.1"/>
    <property type="molecule type" value="Genomic_DNA"/>
</dbReference>
<feature type="compositionally biased region" description="Low complexity" evidence="1">
    <location>
        <begin position="34"/>
        <end position="43"/>
    </location>
</feature>